<dbReference type="OrthoDB" id="9810154at2"/>
<keyword evidence="2" id="KW-1185">Reference proteome</keyword>
<dbReference type="Pfam" id="PF00300">
    <property type="entry name" value="His_Phos_1"/>
    <property type="match status" value="1"/>
</dbReference>
<dbReference type="SUPFAM" id="SSF53254">
    <property type="entry name" value="Phosphoglycerate mutase-like"/>
    <property type="match status" value="1"/>
</dbReference>
<dbReference type="Proteomes" id="UP000000448">
    <property type="component" value="Chromosome"/>
</dbReference>
<dbReference type="CDD" id="cd07067">
    <property type="entry name" value="HP_PGM_like"/>
    <property type="match status" value="1"/>
</dbReference>
<dbReference type="HOGENOM" id="CLU_084603_3_3_7"/>
<evidence type="ECO:0000313" key="1">
    <source>
        <dbReference type="EMBL" id="ACM93355.1"/>
    </source>
</evidence>
<dbReference type="RefSeq" id="WP_015902407.1">
    <property type="nucleotide sequence ID" value="NC_012115.1"/>
</dbReference>
<dbReference type="Gene3D" id="3.40.50.1240">
    <property type="entry name" value="Phosphoglycerate mutase-like"/>
    <property type="match status" value="1"/>
</dbReference>
<proteinExistence type="predicted"/>
<dbReference type="InterPro" id="IPR013078">
    <property type="entry name" value="His_Pase_superF_clade-1"/>
</dbReference>
<accession>B9LA20</accession>
<dbReference type="InterPro" id="IPR029033">
    <property type="entry name" value="His_PPase_superfam"/>
</dbReference>
<sequence>MKILFIRHSLAMERDEWTGHDFERPLTDKGMKRAKKFFKHIKKIYPEIDYIITSKALRAKQTAEILRGFYNSEVYEETPLLYPGATFNDLKQAIKNKEGIIAIVGHEPDLSNFVKELMYAPNLKLKLRKPSLIEMEEGIMKALIQYRHFKDEHA</sequence>
<reference evidence="1 2" key="1">
    <citation type="journal article" date="2009" name="PLoS Genet.">
        <title>Adaptations to submarine hydrothermal environments exemplified by the genome of Nautilia profundicola.</title>
        <authorList>
            <person name="Campbell B.J."/>
            <person name="Smith J.L."/>
            <person name="Hanson T.E."/>
            <person name="Klotz M.G."/>
            <person name="Stein L.Y."/>
            <person name="Lee C.K."/>
            <person name="Wu D."/>
            <person name="Robinson J.M."/>
            <person name="Khouri H.M."/>
            <person name="Eisen J.A."/>
            <person name="Cary S.C."/>
        </authorList>
    </citation>
    <scope>NUCLEOTIDE SEQUENCE [LARGE SCALE GENOMIC DNA]</scope>
    <source>
        <strain evidence="2">ATCC BAA-1463 / DSM 18972 / AmH</strain>
    </source>
</reference>
<protein>
    <submittedName>
        <fullName evidence="1">Phosphohistidine phosphatase</fullName>
    </submittedName>
</protein>
<dbReference type="STRING" id="598659.NAMH_1079"/>
<organism evidence="1 2">
    <name type="scientific">Nautilia profundicola (strain ATCC BAA-1463 / DSM 18972 / AmH)</name>
    <dbReference type="NCBI Taxonomy" id="598659"/>
    <lineage>
        <taxon>Bacteria</taxon>
        <taxon>Pseudomonadati</taxon>
        <taxon>Campylobacterota</taxon>
        <taxon>Epsilonproteobacteria</taxon>
        <taxon>Nautiliales</taxon>
        <taxon>Nautiliaceae</taxon>
        <taxon>Nautilia</taxon>
    </lineage>
</organism>
<dbReference type="KEGG" id="nam:NAMH_1079"/>
<name>B9LA20_NAUPA</name>
<gene>
    <name evidence="1" type="ordered locus">NAMH_1079</name>
</gene>
<dbReference type="eggNOG" id="COG2062">
    <property type="taxonomic scope" value="Bacteria"/>
</dbReference>
<dbReference type="EMBL" id="CP001279">
    <property type="protein sequence ID" value="ACM93355.1"/>
    <property type="molecule type" value="Genomic_DNA"/>
</dbReference>
<dbReference type="AlphaFoldDB" id="B9LA20"/>
<evidence type="ECO:0000313" key="2">
    <source>
        <dbReference type="Proteomes" id="UP000000448"/>
    </source>
</evidence>